<keyword evidence="1" id="KW-0812">Transmembrane</keyword>
<sequence length="39" mass="4378">MSQAELTGLSSVWGQVALAAMLLIIVLLLLRRLWNQRGR</sequence>
<dbReference type="EMBL" id="FNFM01000007">
    <property type="protein sequence ID" value="SDK40172.1"/>
    <property type="molecule type" value="Genomic_DNA"/>
</dbReference>
<gene>
    <name evidence="2" type="ORF">SAMN04487820_107218</name>
</gene>
<feature type="transmembrane region" description="Helical" evidence="1">
    <location>
        <begin position="12"/>
        <end position="30"/>
    </location>
</feature>
<protein>
    <submittedName>
        <fullName evidence="2">Uncharacterized protein</fullName>
    </submittedName>
</protein>
<proteinExistence type="predicted"/>
<name>A0A1G9BL16_ACTMZ</name>
<keyword evidence="1" id="KW-0472">Membrane</keyword>
<evidence type="ECO:0000313" key="3">
    <source>
        <dbReference type="Proteomes" id="UP000199213"/>
    </source>
</evidence>
<evidence type="ECO:0000256" key="1">
    <source>
        <dbReference type="SAM" id="Phobius"/>
    </source>
</evidence>
<evidence type="ECO:0000313" key="2">
    <source>
        <dbReference type="EMBL" id="SDK40172.1"/>
    </source>
</evidence>
<organism evidence="2 3">
    <name type="scientific">Actinopolyspora mzabensis</name>
    <dbReference type="NCBI Taxonomy" id="995066"/>
    <lineage>
        <taxon>Bacteria</taxon>
        <taxon>Bacillati</taxon>
        <taxon>Actinomycetota</taxon>
        <taxon>Actinomycetes</taxon>
        <taxon>Actinopolysporales</taxon>
        <taxon>Actinopolysporaceae</taxon>
        <taxon>Actinopolyspora</taxon>
    </lineage>
</organism>
<reference evidence="3" key="1">
    <citation type="submission" date="2016-10" db="EMBL/GenBank/DDBJ databases">
        <authorList>
            <person name="Varghese N."/>
            <person name="Submissions S."/>
        </authorList>
    </citation>
    <scope>NUCLEOTIDE SEQUENCE [LARGE SCALE GENOMIC DNA]</scope>
    <source>
        <strain evidence="3">DSM 45460</strain>
    </source>
</reference>
<accession>A0A1G9BL16</accession>
<keyword evidence="3" id="KW-1185">Reference proteome</keyword>
<dbReference type="Proteomes" id="UP000199213">
    <property type="component" value="Unassembled WGS sequence"/>
</dbReference>
<dbReference type="AlphaFoldDB" id="A0A1G9BL16"/>
<keyword evidence="1" id="KW-1133">Transmembrane helix</keyword>